<organism evidence="1">
    <name type="scientific">Rhizophora mucronata</name>
    <name type="common">Asiatic mangrove</name>
    <dbReference type="NCBI Taxonomy" id="61149"/>
    <lineage>
        <taxon>Eukaryota</taxon>
        <taxon>Viridiplantae</taxon>
        <taxon>Streptophyta</taxon>
        <taxon>Embryophyta</taxon>
        <taxon>Tracheophyta</taxon>
        <taxon>Spermatophyta</taxon>
        <taxon>Magnoliopsida</taxon>
        <taxon>eudicotyledons</taxon>
        <taxon>Gunneridae</taxon>
        <taxon>Pentapetalae</taxon>
        <taxon>rosids</taxon>
        <taxon>fabids</taxon>
        <taxon>Malpighiales</taxon>
        <taxon>Rhizophoraceae</taxon>
        <taxon>Rhizophora</taxon>
    </lineage>
</organism>
<dbReference type="EMBL" id="GGEC01069824">
    <property type="protein sequence ID" value="MBX50308.1"/>
    <property type="molecule type" value="Transcribed_RNA"/>
</dbReference>
<reference evidence="1" key="1">
    <citation type="submission" date="2018-02" db="EMBL/GenBank/DDBJ databases">
        <title>Rhizophora mucronata_Transcriptome.</title>
        <authorList>
            <person name="Meera S.P."/>
            <person name="Sreeshan A."/>
            <person name="Augustine A."/>
        </authorList>
    </citation>
    <scope>NUCLEOTIDE SEQUENCE</scope>
    <source>
        <tissue evidence="1">Leaf</tissue>
    </source>
</reference>
<evidence type="ECO:0000313" key="1">
    <source>
        <dbReference type="EMBL" id="MBX50308.1"/>
    </source>
</evidence>
<protein>
    <submittedName>
        <fullName evidence="1">Uncharacterized protein</fullName>
    </submittedName>
</protein>
<dbReference type="AlphaFoldDB" id="A0A2P2P6D6"/>
<proteinExistence type="predicted"/>
<name>A0A2P2P6D6_RHIMU</name>
<sequence>MVRYYTSFQSLSRCRNTIF</sequence>
<accession>A0A2P2P6D6</accession>